<feature type="transmembrane region" description="Helical" evidence="1">
    <location>
        <begin position="63"/>
        <end position="83"/>
    </location>
</feature>
<keyword evidence="1" id="KW-1133">Transmembrane helix</keyword>
<dbReference type="OrthoDB" id="9812729at2"/>
<reference evidence="4" key="1">
    <citation type="submission" date="2016-10" db="EMBL/GenBank/DDBJ databases">
        <authorList>
            <person name="Varghese N."/>
            <person name="Submissions S."/>
        </authorList>
    </citation>
    <scope>NUCLEOTIDE SEQUENCE [LARGE SCALE GENOMIC DNA]</scope>
    <source>
        <strain evidence="4">DSM 19083</strain>
    </source>
</reference>
<dbReference type="Proteomes" id="UP000198520">
    <property type="component" value="Unassembled WGS sequence"/>
</dbReference>
<keyword evidence="1" id="KW-0812">Transmembrane</keyword>
<organism evidence="3 4">
    <name type="scientific">Flavimobilis marinus</name>
    <dbReference type="NCBI Taxonomy" id="285351"/>
    <lineage>
        <taxon>Bacteria</taxon>
        <taxon>Bacillati</taxon>
        <taxon>Actinomycetota</taxon>
        <taxon>Actinomycetes</taxon>
        <taxon>Micrococcales</taxon>
        <taxon>Jonesiaceae</taxon>
        <taxon>Flavimobilis</taxon>
    </lineage>
</organism>
<evidence type="ECO:0000259" key="2">
    <source>
        <dbReference type="Pfam" id="PF01882"/>
    </source>
</evidence>
<dbReference type="STRING" id="285351.SAMN04488035_0298"/>
<protein>
    <submittedName>
        <fullName evidence="3">Uncharacterized conserved protein, DUF58 family, contains vWF domain</fullName>
    </submittedName>
</protein>
<sequence>MSTGAKAAGAAAVASARGFAGGLWRALLPLRRAAAHVSPLGWLTVATMVGALLAGRRYGWDELVVLGCALAGVLVFAVLLTFGRSTYAVDLDLADHRVVVGQRALGRIAVTNVGRGRLLPAQIELPVGAGSANFDLPSMAAGAVHEEVFAVPTARRAIVTVGPVLSVRGDALGLVRRQVRWTNPEQLYIHPLTVSLASARTGVMRDLEGEATRVLSENDMSFHALREYVPGDDRRNIHWRTSARIGQLMVRQFEDTRRTHTALALADRAEDYRDEDEFEFAVSIYASLGVQVIRDGLEVTAMCGPRVLRSQTPPRLLDDCAGLEIAAPGTGDGQTLAQHVARQVPHASMALIVTGGAAGPQDLRASAIHIPAGVRTIFLACSPGAELGLQTSGMLSTATIGRGQDLPRLVSRLVTG</sequence>
<keyword evidence="4" id="KW-1185">Reference proteome</keyword>
<dbReference type="Pfam" id="PF01882">
    <property type="entry name" value="DUF58"/>
    <property type="match status" value="1"/>
</dbReference>
<gene>
    <name evidence="3" type="ORF">SAMN04488035_0298</name>
</gene>
<evidence type="ECO:0000313" key="3">
    <source>
        <dbReference type="EMBL" id="SFE72694.1"/>
    </source>
</evidence>
<feature type="domain" description="DUF58" evidence="2">
    <location>
        <begin position="225"/>
        <end position="303"/>
    </location>
</feature>
<proteinExistence type="predicted"/>
<keyword evidence="1" id="KW-0472">Membrane</keyword>
<evidence type="ECO:0000313" key="4">
    <source>
        <dbReference type="Proteomes" id="UP000198520"/>
    </source>
</evidence>
<dbReference type="PANTHER" id="PTHR34351">
    <property type="entry name" value="SLR1927 PROTEIN-RELATED"/>
    <property type="match status" value="1"/>
</dbReference>
<dbReference type="AlphaFoldDB" id="A0A1I2CWM8"/>
<dbReference type="InterPro" id="IPR002881">
    <property type="entry name" value="DUF58"/>
</dbReference>
<dbReference type="RefSeq" id="WP_093374405.1">
    <property type="nucleotide sequence ID" value="NZ_BNAN01000001.1"/>
</dbReference>
<dbReference type="PANTHER" id="PTHR34351:SF1">
    <property type="entry name" value="SLR1927 PROTEIN"/>
    <property type="match status" value="1"/>
</dbReference>
<name>A0A1I2CWM8_9MICO</name>
<accession>A0A1I2CWM8</accession>
<evidence type="ECO:0000256" key="1">
    <source>
        <dbReference type="SAM" id="Phobius"/>
    </source>
</evidence>
<dbReference type="EMBL" id="FONZ01000001">
    <property type="protein sequence ID" value="SFE72694.1"/>
    <property type="molecule type" value="Genomic_DNA"/>
</dbReference>
<feature type="transmembrane region" description="Helical" evidence="1">
    <location>
        <begin position="36"/>
        <end position="54"/>
    </location>
</feature>